<dbReference type="SMART" id="SM00184">
    <property type="entry name" value="RING"/>
    <property type="match status" value="1"/>
</dbReference>
<evidence type="ECO:0000256" key="3">
    <source>
        <dbReference type="ARBA" id="ARBA00022833"/>
    </source>
</evidence>
<evidence type="ECO:0000256" key="2">
    <source>
        <dbReference type="ARBA" id="ARBA00022771"/>
    </source>
</evidence>
<dbReference type="SUPFAM" id="SSF57850">
    <property type="entry name" value="RING/U-box"/>
    <property type="match status" value="1"/>
</dbReference>
<dbReference type="EMBL" id="JAJJMB010017069">
    <property type="protein sequence ID" value="KAI3842218.1"/>
    <property type="molecule type" value="Genomic_DNA"/>
</dbReference>
<dbReference type="PROSITE" id="PS50089">
    <property type="entry name" value="ZF_RING_2"/>
    <property type="match status" value="1"/>
</dbReference>
<dbReference type="GO" id="GO:0008270">
    <property type="term" value="F:zinc ion binding"/>
    <property type="evidence" value="ECO:0007669"/>
    <property type="project" value="UniProtKB-KW"/>
</dbReference>
<evidence type="ECO:0000256" key="4">
    <source>
        <dbReference type="PROSITE-ProRule" id="PRU00175"/>
    </source>
</evidence>
<sequence>GIPNSLTAVPANPQPFTSEDEDIELALTLSASLQYTVDSNISPSSVYEAGSSSSDPVEITSLPSIVSTTVETQGIKDDQMNYESIYFGGHYAPTNAGHIDMSTATTAYRKPAKTGASTDDVSGTISSCIICYDAPREGACIPCGHMVGCVSCLNEIKTKNWGCPVCRNKIDGVIRIYNV</sequence>
<evidence type="ECO:0000313" key="7">
    <source>
        <dbReference type="Proteomes" id="UP001202328"/>
    </source>
</evidence>
<organism evidence="6 7">
    <name type="scientific">Papaver atlanticum</name>
    <dbReference type="NCBI Taxonomy" id="357466"/>
    <lineage>
        <taxon>Eukaryota</taxon>
        <taxon>Viridiplantae</taxon>
        <taxon>Streptophyta</taxon>
        <taxon>Embryophyta</taxon>
        <taxon>Tracheophyta</taxon>
        <taxon>Spermatophyta</taxon>
        <taxon>Magnoliopsida</taxon>
        <taxon>Ranunculales</taxon>
        <taxon>Papaveraceae</taxon>
        <taxon>Papaveroideae</taxon>
        <taxon>Papaver</taxon>
    </lineage>
</organism>
<feature type="non-terminal residue" evidence="6">
    <location>
        <position position="1"/>
    </location>
</feature>
<dbReference type="GO" id="GO:0061630">
    <property type="term" value="F:ubiquitin protein ligase activity"/>
    <property type="evidence" value="ECO:0007669"/>
    <property type="project" value="TreeGrafter"/>
</dbReference>
<reference evidence="6" key="1">
    <citation type="submission" date="2022-04" db="EMBL/GenBank/DDBJ databases">
        <title>A functionally conserved STORR gene fusion in Papaver species that diverged 16.8 million years ago.</title>
        <authorList>
            <person name="Catania T."/>
        </authorList>
    </citation>
    <scope>NUCLEOTIDE SEQUENCE</scope>
    <source>
        <strain evidence="6">S-188037</strain>
    </source>
</reference>
<dbReference type="PANTHER" id="PTHR46858:SF7">
    <property type="entry name" value="RING-TYPE DOMAIN-CONTAINING PROTEIN"/>
    <property type="match status" value="1"/>
</dbReference>
<dbReference type="InterPro" id="IPR013083">
    <property type="entry name" value="Znf_RING/FYVE/PHD"/>
</dbReference>
<protein>
    <recommendedName>
        <fullName evidence="5">RING-type domain-containing protein</fullName>
    </recommendedName>
</protein>
<dbReference type="AlphaFoldDB" id="A0AAD4RXW9"/>
<comment type="caution">
    <text evidence="6">The sequence shown here is derived from an EMBL/GenBank/DDBJ whole genome shotgun (WGS) entry which is preliminary data.</text>
</comment>
<evidence type="ECO:0000313" key="6">
    <source>
        <dbReference type="EMBL" id="KAI3842218.1"/>
    </source>
</evidence>
<dbReference type="InterPro" id="IPR001841">
    <property type="entry name" value="Znf_RING"/>
</dbReference>
<dbReference type="Pfam" id="PF13920">
    <property type="entry name" value="zf-C3HC4_3"/>
    <property type="match status" value="1"/>
</dbReference>
<dbReference type="GO" id="GO:0016567">
    <property type="term" value="P:protein ubiquitination"/>
    <property type="evidence" value="ECO:0007669"/>
    <property type="project" value="TreeGrafter"/>
</dbReference>
<keyword evidence="3" id="KW-0862">Zinc</keyword>
<evidence type="ECO:0000256" key="1">
    <source>
        <dbReference type="ARBA" id="ARBA00022723"/>
    </source>
</evidence>
<name>A0AAD4RXW9_9MAGN</name>
<proteinExistence type="predicted"/>
<gene>
    <name evidence="6" type="ORF">MKW98_026008</name>
</gene>
<keyword evidence="2 4" id="KW-0863">Zinc-finger</keyword>
<accession>A0AAD4RXW9</accession>
<dbReference type="Proteomes" id="UP001202328">
    <property type="component" value="Unassembled WGS sequence"/>
</dbReference>
<keyword evidence="7" id="KW-1185">Reference proteome</keyword>
<keyword evidence="1" id="KW-0479">Metal-binding</keyword>
<feature type="domain" description="RING-type" evidence="5">
    <location>
        <begin position="128"/>
        <end position="167"/>
    </location>
</feature>
<dbReference type="PANTHER" id="PTHR46858">
    <property type="entry name" value="OS05G0521000 PROTEIN"/>
    <property type="match status" value="1"/>
</dbReference>
<evidence type="ECO:0000259" key="5">
    <source>
        <dbReference type="PROSITE" id="PS50089"/>
    </source>
</evidence>
<dbReference type="Gene3D" id="3.30.40.10">
    <property type="entry name" value="Zinc/RING finger domain, C3HC4 (zinc finger)"/>
    <property type="match status" value="1"/>
</dbReference>